<comment type="caution">
    <text evidence="1">The sequence shown here is derived from an EMBL/GenBank/DDBJ whole genome shotgun (WGS) entry which is preliminary data.</text>
</comment>
<evidence type="ECO:0000313" key="2">
    <source>
        <dbReference type="Proteomes" id="UP001597180"/>
    </source>
</evidence>
<gene>
    <name evidence="1" type="ORF">ACFQ4B_05895</name>
</gene>
<sequence>MLPKVFVARNIETGEVSWEFGLGVDKATFSYDEIYCEDRPLFEDNKHEIKQYTGKKDIDGCKVYEGDRLYNGYVFAYVKYSIEHAAFMIEYLHNSSLDYLHIALEKGFKVG</sequence>
<proteinExistence type="predicted"/>
<dbReference type="SUPFAM" id="SSF159006">
    <property type="entry name" value="YopX-like"/>
    <property type="match status" value="1"/>
</dbReference>
<accession>A0ABW3UFB0</accession>
<dbReference type="RefSeq" id="WP_345594872.1">
    <property type="nucleotide sequence ID" value="NZ_BAABJG010000055.1"/>
</dbReference>
<evidence type="ECO:0008006" key="3">
    <source>
        <dbReference type="Google" id="ProtNLM"/>
    </source>
</evidence>
<name>A0ABW3UFB0_9BACL</name>
<keyword evidence="2" id="KW-1185">Reference proteome</keyword>
<protein>
    <recommendedName>
        <fullName evidence="3">YopX protein domain-containing protein</fullName>
    </recommendedName>
</protein>
<reference evidence="2" key="1">
    <citation type="journal article" date="2019" name="Int. J. Syst. Evol. Microbiol.">
        <title>The Global Catalogue of Microorganisms (GCM) 10K type strain sequencing project: providing services to taxonomists for standard genome sequencing and annotation.</title>
        <authorList>
            <consortium name="The Broad Institute Genomics Platform"/>
            <consortium name="The Broad Institute Genome Sequencing Center for Infectious Disease"/>
            <person name="Wu L."/>
            <person name="Ma J."/>
        </authorList>
    </citation>
    <scope>NUCLEOTIDE SEQUENCE [LARGE SCALE GENOMIC DNA]</scope>
    <source>
        <strain evidence="2">CCUG 53270</strain>
    </source>
</reference>
<dbReference type="Proteomes" id="UP001597180">
    <property type="component" value="Unassembled WGS sequence"/>
</dbReference>
<organism evidence="1 2">
    <name type="scientific">Paenibacillus vulneris</name>
    <dbReference type="NCBI Taxonomy" id="1133364"/>
    <lineage>
        <taxon>Bacteria</taxon>
        <taxon>Bacillati</taxon>
        <taxon>Bacillota</taxon>
        <taxon>Bacilli</taxon>
        <taxon>Bacillales</taxon>
        <taxon>Paenibacillaceae</taxon>
        <taxon>Paenibacillus</taxon>
    </lineage>
</organism>
<evidence type="ECO:0000313" key="1">
    <source>
        <dbReference type="EMBL" id="MFD1219642.1"/>
    </source>
</evidence>
<dbReference type="EMBL" id="JBHTLU010000012">
    <property type="protein sequence ID" value="MFD1219642.1"/>
    <property type="molecule type" value="Genomic_DNA"/>
</dbReference>